<dbReference type="InterPro" id="IPR050563">
    <property type="entry name" value="4-hydroxybenzoyl-CoA_TE"/>
</dbReference>
<dbReference type="PANTHER" id="PTHR31793">
    <property type="entry name" value="4-HYDROXYBENZOYL-COA THIOESTERASE FAMILY MEMBER"/>
    <property type="match status" value="1"/>
</dbReference>
<dbReference type="GO" id="GO:0047617">
    <property type="term" value="F:fatty acyl-CoA hydrolase activity"/>
    <property type="evidence" value="ECO:0007669"/>
    <property type="project" value="TreeGrafter"/>
</dbReference>
<organism evidence="1 2">
    <name type="scientific">Rhizobium tubonense</name>
    <dbReference type="NCBI Taxonomy" id="484088"/>
    <lineage>
        <taxon>Bacteria</taxon>
        <taxon>Pseudomonadati</taxon>
        <taxon>Pseudomonadota</taxon>
        <taxon>Alphaproteobacteria</taxon>
        <taxon>Hyphomicrobiales</taxon>
        <taxon>Rhizobiaceae</taxon>
        <taxon>Rhizobium/Agrobacterium group</taxon>
        <taxon>Rhizobium</taxon>
    </lineage>
</organism>
<dbReference type="EMBL" id="PCDP01000053">
    <property type="protein sequence ID" value="PZM10211.1"/>
    <property type="molecule type" value="Genomic_DNA"/>
</dbReference>
<evidence type="ECO:0000313" key="1">
    <source>
        <dbReference type="EMBL" id="PZM10211.1"/>
    </source>
</evidence>
<dbReference type="Proteomes" id="UP000248925">
    <property type="component" value="Unassembled WGS sequence"/>
</dbReference>
<comment type="caution">
    <text evidence="1">The sequence shown here is derived from an EMBL/GenBank/DDBJ whole genome shotgun (WGS) entry which is preliminary data.</text>
</comment>
<dbReference type="CDD" id="cd00586">
    <property type="entry name" value="4HBT"/>
    <property type="match status" value="1"/>
</dbReference>
<name>A0A2W4CBN6_9HYPH</name>
<keyword evidence="2" id="KW-1185">Reference proteome</keyword>
<dbReference type="Gene3D" id="3.10.129.10">
    <property type="entry name" value="Hotdog Thioesterase"/>
    <property type="match status" value="1"/>
</dbReference>
<dbReference type="OrthoDB" id="7204167at2"/>
<evidence type="ECO:0000313" key="2">
    <source>
        <dbReference type="Proteomes" id="UP000248925"/>
    </source>
</evidence>
<dbReference type="AlphaFoldDB" id="A0A2W4CBN6"/>
<gene>
    <name evidence="1" type="ORF">CPY51_23925</name>
</gene>
<protein>
    <submittedName>
        <fullName evidence="1">4-hydroxybenzoyl-CoA thioesterase</fullName>
    </submittedName>
</protein>
<dbReference type="PANTHER" id="PTHR31793:SF24">
    <property type="entry name" value="LONG-CHAIN ACYL-COA THIOESTERASE FADM"/>
    <property type="match status" value="1"/>
</dbReference>
<proteinExistence type="predicted"/>
<dbReference type="SUPFAM" id="SSF54637">
    <property type="entry name" value="Thioesterase/thiol ester dehydrase-isomerase"/>
    <property type="match status" value="1"/>
</dbReference>
<dbReference type="RefSeq" id="WP_111162747.1">
    <property type="nucleotide sequence ID" value="NZ_PCDP01000053.1"/>
</dbReference>
<reference evidence="1 2" key="1">
    <citation type="journal article" date="2018" name="Sci. Rep.">
        <title>Rhizobium tumorigenes sp. nov., a novel plant tumorigenic bacterium isolated from cane gall tumors on thornless blackberry.</title>
        <authorList>
            <person name="Kuzmanovi N."/>
            <person name="Smalla K."/>
            <person name="Gronow S."/>
            <person name="PuBawska J."/>
        </authorList>
    </citation>
    <scope>NUCLEOTIDE SEQUENCE [LARGE SCALE GENOMIC DNA]</scope>
    <source>
        <strain evidence="1 2">CCBAU 85046</strain>
    </source>
</reference>
<dbReference type="Pfam" id="PF13279">
    <property type="entry name" value="4HBT_2"/>
    <property type="match status" value="1"/>
</dbReference>
<dbReference type="InterPro" id="IPR029069">
    <property type="entry name" value="HotDog_dom_sf"/>
</dbReference>
<accession>A0A2W4CBN6</accession>
<sequence>MAFKATRPLRFGDCDPSGIAYFPSYLNILVGVTEDYFASLGFPWKTLIEQRRIGMPTVRLDATFVSPGFQGDELEFAIVVRRIGRSSLDLEHEVSAAGKVLWTARQRVVATSLDTHQSLAWPDDIRAALEHHLEKTDAHDPAA</sequence>